<evidence type="ECO:0000313" key="11">
    <source>
        <dbReference type="Proteomes" id="UP001161409"/>
    </source>
</evidence>
<dbReference type="EMBL" id="BSNF01000008">
    <property type="protein sequence ID" value="GLQ07054.1"/>
    <property type="molecule type" value="Genomic_DNA"/>
</dbReference>
<dbReference type="CDD" id="cd00466">
    <property type="entry name" value="DHQase_II"/>
    <property type="match status" value="1"/>
</dbReference>
<dbReference type="InterPro" id="IPR036441">
    <property type="entry name" value="DHquinase_II_sf"/>
</dbReference>
<keyword evidence="11" id="KW-1185">Reference proteome</keyword>
<evidence type="ECO:0000256" key="9">
    <source>
        <dbReference type="HAMAP-Rule" id="MF_00169"/>
    </source>
</evidence>
<proteinExistence type="inferred from homology"/>
<accession>A0ABQ5U4I3</accession>
<feature type="binding site" evidence="9">
    <location>
        <position position="75"/>
    </location>
    <ligand>
        <name>substrate</name>
    </ligand>
</feature>
<dbReference type="EC" id="4.2.1.10" evidence="6 9"/>
<evidence type="ECO:0000256" key="3">
    <source>
        <dbReference type="ARBA" id="ARBA00004902"/>
    </source>
</evidence>
<feature type="binding site" evidence="9">
    <location>
        <position position="81"/>
    </location>
    <ligand>
        <name>substrate</name>
    </ligand>
</feature>
<comment type="caution">
    <text evidence="10">The sequence shown here is derived from an EMBL/GenBank/DDBJ whole genome shotgun (WGS) entry which is preliminary data.</text>
</comment>
<dbReference type="Gene3D" id="3.40.50.9100">
    <property type="entry name" value="Dehydroquinase, class II"/>
    <property type="match status" value="1"/>
</dbReference>
<feature type="active site" description="Proton acceptor" evidence="9">
    <location>
        <position position="24"/>
    </location>
</feature>
<evidence type="ECO:0000256" key="5">
    <source>
        <dbReference type="ARBA" id="ARBA00011193"/>
    </source>
</evidence>
<feature type="binding site" evidence="9">
    <location>
        <begin position="102"/>
        <end position="103"/>
    </location>
    <ligand>
        <name>substrate</name>
    </ligand>
</feature>
<evidence type="ECO:0000256" key="2">
    <source>
        <dbReference type="ARBA" id="ARBA00003924"/>
    </source>
</evidence>
<dbReference type="PANTHER" id="PTHR21272">
    <property type="entry name" value="CATABOLIC 3-DEHYDROQUINASE"/>
    <property type="match status" value="1"/>
</dbReference>
<evidence type="ECO:0000256" key="4">
    <source>
        <dbReference type="ARBA" id="ARBA00011037"/>
    </source>
</evidence>
<feature type="binding site" evidence="9">
    <location>
        <position position="112"/>
    </location>
    <ligand>
        <name>substrate</name>
    </ligand>
</feature>
<comment type="subunit">
    <text evidence="5 9">Homododecamer.</text>
</comment>
<comment type="pathway">
    <text evidence="3 9">Metabolic intermediate biosynthesis; chorismate biosynthesis; chorismate from D-erythrose 4-phosphate and phosphoenolpyruvate: step 3/7.</text>
</comment>
<feature type="site" description="Transition state stabilizer" evidence="9">
    <location>
        <position position="19"/>
    </location>
</feature>
<dbReference type="PROSITE" id="PS01029">
    <property type="entry name" value="DEHYDROQUINASE_II"/>
    <property type="match status" value="1"/>
</dbReference>
<comment type="similarity">
    <text evidence="4 9">Belongs to the type-II 3-dehydroquinase family.</text>
</comment>
<evidence type="ECO:0000256" key="6">
    <source>
        <dbReference type="ARBA" id="ARBA00012060"/>
    </source>
</evidence>
<reference evidence="10" key="1">
    <citation type="journal article" date="2014" name="Int. J. Syst. Evol. Microbiol.">
        <title>Complete genome of a new Firmicutes species belonging to the dominant human colonic microbiota ('Ruminococcus bicirculans') reveals two chromosomes and a selective capacity to utilize plant glucans.</title>
        <authorList>
            <consortium name="NISC Comparative Sequencing Program"/>
            <person name="Wegmann U."/>
            <person name="Louis P."/>
            <person name="Goesmann A."/>
            <person name="Henrissat B."/>
            <person name="Duncan S.H."/>
            <person name="Flint H.J."/>
        </authorList>
    </citation>
    <scope>NUCLEOTIDE SEQUENCE</scope>
    <source>
        <strain evidence="10">NBRC 103408</strain>
    </source>
</reference>
<gene>
    <name evidence="9 10" type="primary">aroQ</name>
    <name evidence="10" type="ORF">GCM10007924_22750</name>
</gene>
<dbReference type="PIRSF" id="PIRSF001399">
    <property type="entry name" value="DHquinase_II"/>
    <property type="match status" value="1"/>
</dbReference>
<dbReference type="InterPro" id="IPR018509">
    <property type="entry name" value="DHquinase_II_CS"/>
</dbReference>
<dbReference type="HAMAP" id="MF_00169">
    <property type="entry name" value="AroQ"/>
    <property type="match status" value="1"/>
</dbReference>
<reference evidence="10" key="2">
    <citation type="submission" date="2023-01" db="EMBL/GenBank/DDBJ databases">
        <title>Draft genome sequence of Sneathiella chinensis strain NBRC 103408.</title>
        <authorList>
            <person name="Sun Q."/>
            <person name="Mori K."/>
        </authorList>
    </citation>
    <scope>NUCLEOTIDE SEQUENCE</scope>
    <source>
        <strain evidence="10">NBRC 103408</strain>
    </source>
</reference>
<dbReference type="SUPFAM" id="SSF52304">
    <property type="entry name" value="Type II 3-dehydroquinate dehydratase"/>
    <property type="match status" value="1"/>
</dbReference>
<evidence type="ECO:0000256" key="1">
    <source>
        <dbReference type="ARBA" id="ARBA00001864"/>
    </source>
</evidence>
<evidence type="ECO:0000256" key="7">
    <source>
        <dbReference type="ARBA" id="ARBA00023141"/>
    </source>
</evidence>
<evidence type="ECO:0000313" key="10">
    <source>
        <dbReference type="EMBL" id="GLQ07054.1"/>
    </source>
</evidence>
<dbReference type="RefSeq" id="WP_169561136.1">
    <property type="nucleotide sequence ID" value="NZ_BSNF01000008.1"/>
</dbReference>
<evidence type="ECO:0000256" key="8">
    <source>
        <dbReference type="ARBA" id="ARBA00023239"/>
    </source>
</evidence>
<dbReference type="NCBIfam" id="NF003807">
    <property type="entry name" value="PRK05395.1-4"/>
    <property type="match status" value="1"/>
</dbReference>
<dbReference type="Pfam" id="PF01220">
    <property type="entry name" value="DHquinase_II"/>
    <property type="match status" value="1"/>
</dbReference>
<dbReference type="NCBIfam" id="NF003805">
    <property type="entry name" value="PRK05395.1-2"/>
    <property type="match status" value="1"/>
</dbReference>
<comment type="function">
    <text evidence="2 9">Catalyzes a trans-dehydration via an enolate intermediate.</text>
</comment>
<dbReference type="InterPro" id="IPR001874">
    <property type="entry name" value="DHquinase_II"/>
</dbReference>
<keyword evidence="8 9" id="KW-0456">Lyase</keyword>
<dbReference type="NCBIfam" id="NF003806">
    <property type="entry name" value="PRK05395.1-3"/>
    <property type="match status" value="1"/>
</dbReference>
<dbReference type="PANTHER" id="PTHR21272:SF3">
    <property type="entry name" value="CATABOLIC 3-DEHYDROQUINASE"/>
    <property type="match status" value="1"/>
</dbReference>
<sequence>MGKSVLVINGPNLNLLGKREPEIYGHTTLDDIERMTKDHARSLGLGLGFVQSNHEGELIDLIQNAPQDHDGLVINAAAYTHTSVALMDAIKGVGLPCVEVHLSNVFSRESFRHTSYISLAATGVICGFGPKGYCLALDALAEIL</sequence>
<dbReference type="Proteomes" id="UP001161409">
    <property type="component" value="Unassembled WGS sequence"/>
</dbReference>
<keyword evidence="9" id="KW-0028">Amino-acid biosynthesis</keyword>
<dbReference type="NCBIfam" id="TIGR01088">
    <property type="entry name" value="aroQ"/>
    <property type="match status" value="1"/>
</dbReference>
<comment type="catalytic activity">
    <reaction evidence="1 9">
        <text>3-dehydroquinate = 3-dehydroshikimate + H2O</text>
        <dbReference type="Rhea" id="RHEA:21096"/>
        <dbReference type="ChEBI" id="CHEBI:15377"/>
        <dbReference type="ChEBI" id="CHEBI:16630"/>
        <dbReference type="ChEBI" id="CHEBI:32364"/>
        <dbReference type="EC" id="4.2.1.10"/>
    </reaction>
</comment>
<organism evidence="10 11">
    <name type="scientific">Sneathiella chinensis</name>
    <dbReference type="NCBI Taxonomy" id="349750"/>
    <lineage>
        <taxon>Bacteria</taxon>
        <taxon>Pseudomonadati</taxon>
        <taxon>Pseudomonadota</taxon>
        <taxon>Alphaproteobacteria</taxon>
        <taxon>Sneathiellales</taxon>
        <taxon>Sneathiellaceae</taxon>
        <taxon>Sneathiella</taxon>
    </lineage>
</organism>
<feature type="binding site" evidence="9">
    <location>
        <position position="88"/>
    </location>
    <ligand>
        <name>substrate</name>
    </ligand>
</feature>
<protein>
    <recommendedName>
        <fullName evidence="6 9">3-dehydroquinate dehydratase</fullName>
        <shortName evidence="9">3-dehydroquinase</shortName>
        <ecNumber evidence="6 9">4.2.1.10</ecNumber>
    </recommendedName>
    <alternativeName>
        <fullName evidence="9">Type II DHQase</fullName>
    </alternativeName>
</protein>
<feature type="active site" description="Proton donor" evidence="9">
    <location>
        <position position="101"/>
    </location>
</feature>
<dbReference type="NCBIfam" id="NF003804">
    <property type="entry name" value="PRK05395.1-1"/>
    <property type="match status" value="1"/>
</dbReference>
<keyword evidence="7 9" id="KW-0057">Aromatic amino acid biosynthesis</keyword>
<name>A0ABQ5U4I3_9PROT</name>